<evidence type="ECO:0000313" key="8">
    <source>
        <dbReference type="EMBL" id="GGF49558.1"/>
    </source>
</evidence>
<evidence type="ECO:0000256" key="3">
    <source>
        <dbReference type="ARBA" id="ARBA00022692"/>
    </source>
</evidence>
<name>A0A917F5A7_9ACTN</name>
<evidence type="ECO:0000256" key="2">
    <source>
        <dbReference type="ARBA" id="ARBA00022475"/>
    </source>
</evidence>
<dbReference type="RefSeq" id="WP_188780011.1">
    <property type="nucleotide sequence ID" value="NZ_BMKQ01000001.1"/>
</dbReference>
<evidence type="ECO:0000256" key="1">
    <source>
        <dbReference type="ARBA" id="ARBA00004651"/>
    </source>
</evidence>
<proteinExistence type="predicted"/>
<dbReference type="InterPro" id="IPR018076">
    <property type="entry name" value="T2SS_GspF_dom"/>
</dbReference>
<dbReference type="GO" id="GO:0005886">
    <property type="term" value="C:plasma membrane"/>
    <property type="evidence" value="ECO:0007669"/>
    <property type="project" value="UniProtKB-SubCell"/>
</dbReference>
<feature type="transmembrane region" description="Helical" evidence="6">
    <location>
        <begin position="60"/>
        <end position="84"/>
    </location>
</feature>
<keyword evidence="5 6" id="KW-0472">Membrane</keyword>
<evidence type="ECO:0000256" key="5">
    <source>
        <dbReference type="ARBA" id="ARBA00023136"/>
    </source>
</evidence>
<keyword evidence="9" id="KW-1185">Reference proteome</keyword>
<evidence type="ECO:0000256" key="6">
    <source>
        <dbReference type="SAM" id="Phobius"/>
    </source>
</evidence>
<comment type="subcellular location">
    <subcellularLocation>
        <location evidence="1">Cell membrane</location>
        <topology evidence="1">Multi-pass membrane protein</topology>
    </subcellularLocation>
</comment>
<organism evidence="8 9">
    <name type="scientific">Marmoricola endophyticus</name>
    <dbReference type="NCBI Taxonomy" id="2040280"/>
    <lineage>
        <taxon>Bacteria</taxon>
        <taxon>Bacillati</taxon>
        <taxon>Actinomycetota</taxon>
        <taxon>Actinomycetes</taxon>
        <taxon>Propionibacteriales</taxon>
        <taxon>Nocardioidaceae</taxon>
        <taxon>Marmoricola</taxon>
    </lineage>
</organism>
<dbReference type="PANTHER" id="PTHR35007">
    <property type="entry name" value="INTEGRAL MEMBRANE PROTEIN-RELATED"/>
    <property type="match status" value="1"/>
</dbReference>
<reference evidence="8" key="2">
    <citation type="submission" date="2020-09" db="EMBL/GenBank/DDBJ databases">
        <authorList>
            <person name="Sun Q."/>
            <person name="Zhou Y."/>
        </authorList>
    </citation>
    <scope>NUCLEOTIDE SEQUENCE</scope>
    <source>
        <strain evidence="8">CGMCC 1.16067</strain>
    </source>
</reference>
<dbReference type="EMBL" id="BMKQ01000001">
    <property type="protein sequence ID" value="GGF49558.1"/>
    <property type="molecule type" value="Genomic_DNA"/>
</dbReference>
<dbReference type="PANTHER" id="PTHR35007:SF3">
    <property type="entry name" value="POSSIBLE CONSERVED ALANINE RICH MEMBRANE PROTEIN"/>
    <property type="match status" value="1"/>
</dbReference>
<dbReference type="Pfam" id="PF00482">
    <property type="entry name" value="T2SSF"/>
    <property type="match status" value="1"/>
</dbReference>
<keyword evidence="4 6" id="KW-1133">Transmembrane helix</keyword>
<reference evidence="8" key="1">
    <citation type="journal article" date="2014" name="Int. J. Syst. Evol. Microbiol.">
        <title>Complete genome sequence of Corynebacterium casei LMG S-19264T (=DSM 44701T), isolated from a smear-ripened cheese.</title>
        <authorList>
            <consortium name="US DOE Joint Genome Institute (JGI-PGF)"/>
            <person name="Walter F."/>
            <person name="Albersmeier A."/>
            <person name="Kalinowski J."/>
            <person name="Ruckert C."/>
        </authorList>
    </citation>
    <scope>NUCLEOTIDE SEQUENCE</scope>
    <source>
        <strain evidence="8">CGMCC 1.16067</strain>
    </source>
</reference>
<accession>A0A917F5A7</accession>
<sequence length="244" mass="24586">MSVLAWLAAAFGALALLLVLPPRPRLSSGAETERVLDAGEGRPLLHRARGPVCSVVAAGVWAFLGGLVGVAAGAAAAVVVWRVLGGIESAAVLNRRERLRADLPGAVDLLVTVLEAGAAPAQGLGLVGDALGGPVAEELGAIRHRIALGADPVAVWREVAAHPELGPLGRALDRAARSGASVSAAGRRLADELRERRGAEVEARARSVSTKAAAPLGACFLPAFVLLGIVPLVAGLVGGLVLLG</sequence>
<protein>
    <recommendedName>
        <fullName evidence="7">Type II secretion system protein GspF domain-containing protein</fullName>
    </recommendedName>
</protein>
<gene>
    <name evidence="8" type="ORF">GCM10011519_24370</name>
</gene>
<dbReference type="Proteomes" id="UP000649179">
    <property type="component" value="Unassembled WGS sequence"/>
</dbReference>
<evidence type="ECO:0000259" key="7">
    <source>
        <dbReference type="Pfam" id="PF00482"/>
    </source>
</evidence>
<comment type="caution">
    <text evidence="8">The sequence shown here is derived from an EMBL/GenBank/DDBJ whole genome shotgun (WGS) entry which is preliminary data.</text>
</comment>
<feature type="transmembrane region" description="Helical" evidence="6">
    <location>
        <begin position="216"/>
        <end position="243"/>
    </location>
</feature>
<keyword evidence="2" id="KW-1003">Cell membrane</keyword>
<dbReference type="AlphaFoldDB" id="A0A917F5A7"/>
<keyword evidence="3 6" id="KW-0812">Transmembrane</keyword>
<evidence type="ECO:0000313" key="9">
    <source>
        <dbReference type="Proteomes" id="UP000649179"/>
    </source>
</evidence>
<evidence type="ECO:0000256" key="4">
    <source>
        <dbReference type="ARBA" id="ARBA00022989"/>
    </source>
</evidence>
<feature type="domain" description="Type II secretion system protein GspF" evidence="7">
    <location>
        <begin position="107"/>
        <end position="227"/>
    </location>
</feature>